<dbReference type="InterPro" id="IPR036397">
    <property type="entry name" value="RNaseH_sf"/>
</dbReference>
<dbReference type="VEuPathDB" id="FungiDB:PC110_g4446"/>
<dbReference type="Pfam" id="PF13358">
    <property type="entry name" value="DDE_3"/>
    <property type="match status" value="1"/>
</dbReference>
<dbReference type="AlphaFoldDB" id="A0A8T1G876"/>
<evidence type="ECO:0000313" key="4">
    <source>
        <dbReference type="Proteomes" id="UP000697107"/>
    </source>
</evidence>
<evidence type="ECO:0000256" key="1">
    <source>
        <dbReference type="SAM" id="MobiDB-lite"/>
    </source>
</evidence>
<dbReference type="Proteomes" id="UP000697107">
    <property type="component" value="Unassembled WGS sequence"/>
</dbReference>
<proteinExistence type="predicted"/>
<evidence type="ECO:0000259" key="2">
    <source>
        <dbReference type="Pfam" id="PF13358"/>
    </source>
</evidence>
<sequence>MGRERPSPTRSTGRLRTASRRAIKAGRGPQSDDRKAGRRPVLSDREVRQVVRAAATGDYFAADLKTKFSVTASVRTIQRLLKNVDHLVYTKMDRTLPLTAAHKSARMAWAQEHILNPGIWESTNFSDEKKFNLDGPEGYKFYSHDLRQPTQSYVRRQNGGGSVMVCGAFSDKGKSKLAILRDRQNSDYVFQQVNASIHASRETKHFLQEMQVSTMVWPARSPDCNPIENVWSAMASRVYAHGRQYDNVDQLEAAIFAAWDSIEQEYLLQLLESNSRRRLAVIKEKGALTSHKKVRFGRKRGWF</sequence>
<gene>
    <name evidence="3" type="ORF">PC118_g6568</name>
</gene>
<dbReference type="InterPro" id="IPR052338">
    <property type="entry name" value="Transposase_5"/>
</dbReference>
<feature type="domain" description="Tc1-like transposase DDE" evidence="2">
    <location>
        <begin position="194"/>
        <end position="251"/>
    </location>
</feature>
<dbReference type="Gene3D" id="3.30.420.10">
    <property type="entry name" value="Ribonuclease H-like superfamily/Ribonuclease H"/>
    <property type="match status" value="1"/>
</dbReference>
<dbReference type="PANTHER" id="PTHR23022">
    <property type="entry name" value="TRANSPOSABLE ELEMENT-RELATED"/>
    <property type="match status" value="1"/>
</dbReference>
<dbReference type="EMBL" id="RCML01000148">
    <property type="protein sequence ID" value="KAG2988670.1"/>
    <property type="molecule type" value="Genomic_DNA"/>
</dbReference>
<comment type="caution">
    <text evidence="3">The sequence shown here is derived from an EMBL/GenBank/DDBJ whole genome shotgun (WGS) entry which is preliminary data.</text>
</comment>
<dbReference type="InterPro" id="IPR038717">
    <property type="entry name" value="Tc1-like_DDE_dom"/>
</dbReference>
<evidence type="ECO:0000313" key="3">
    <source>
        <dbReference type="EMBL" id="KAG2988670.1"/>
    </source>
</evidence>
<protein>
    <recommendedName>
        <fullName evidence="2">Tc1-like transposase DDE domain-containing protein</fullName>
    </recommendedName>
</protein>
<feature type="compositionally biased region" description="Basic and acidic residues" evidence="1">
    <location>
        <begin position="30"/>
        <end position="42"/>
    </location>
</feature>
<name>A0A8T1G876_9STRA</name>
<organism evidence="3 4">
    <name type="scientific">Phytophthora cactorum</name>
    <dbReference type="NCBI Taxonomy" id="29920"/>
    <lineage>
        <taxon>Eukaryota</taxon>
        <taxon>Sar</taxon>
        <taxon>Stramenopiles</taxon>
        <taxon>Oomycota</taxon>
        <taxon>Peronosporomycetes</taxon>
        <taxon>Peronosporales</taxon>
        <taxon>Peronosporaceae</taxon>
        <taxon>Phytophthora</taxon>
    </lineage>
</organism>
<accession>A0A8T1G876</accession>
<dbReference type="VEuPathDB" id="FungiDB:PC110_g13719"/>
<feature type="region of interest" description="Disordered" evidence="1">
    <location>
        <begin position="1"/>
        <end position="42"/>
    </location>
</feature>
<dbReference type="GO" id="GO:0003676">
    <property type="term" value="F:nucleic acid binding"/>
    <property type="evidence" value="ECO:0007669"/>
    <property type="project" value="InterPro"/>
</dbReference>
<reference evidence="3" key="1">
    <citation type="submission" date="2018-10" db="EMBL/GenBank/DDBJ databases">
        <title>Effector identification in a new, highly contiguous assembly of the strawberry crown rot pathogen Phytophthora cactorum.</title>
        <authorList>
            <person name="Armitage A.D."/>
            <person name="Nellist C.F."/>
            <person name="Bates H."/>
            <person name="Vickerstaff R.J."/>
            <person name="Harrison R.J."/>
        </authorList>
    </citation>
    <scope>NUCLEOTIDE SEQUENCE</scope>
    <source>
        <strain evidence="3">P415</strain>
    </source>
</reference>
<dbReference type="PANTHER" id="PTHR23022:SF129">
    <property type="entry name" value="TRANSPOSABLE ELEMENT TC3 TRANSPOSASE"/>
    <property type="match status" value="1"/>
</dbReference>